<dbReference type="OrthoDB" id="9803968at2"/>
<dbReference type="Proteomes" id="UP000247832">
    <property type="component" value="Unassembled WGS sequence"/>
</dbReference>
<dbReference type="PANTHER" id="PTHR43767:SF1">
    <property type="entry name" value="NONRIBOSOMAL PEPTIDE SYNTHASE PES1 (EUROFUNG)-RELATED"/>
    <property type="match status" value="1"/>
</dbReference>
<dbReference type="InterPro" id="IPR000873">
    <property type="entry name" value="AMP-dep_synth/lig_dom"/>
</dbReference>
<dbReference type="Gene3D" id="3.40.50.12780">
    <property type="entry name" value="N-terminal domain of ligase-like"/>
    <property type="match status" value="1"/>
</dbReference>
<evidence type="ECO:0000313" key="3">
    <source>
        <dbReference type="EMBL" id="PYI67931.1"/>
    </source>
</evidence>
<feature type="domain" description="AMP-binding enzyme C-terminal" evidence="2">
    <location>
        <begin position="309"/>
        <end position="375"/>
    </location>
</feature>
<feature type="domain" description="AMP-dependent synthetase/ligase" evidence="1">
    <location>
        <begin position="46"/>
        <end position="214"/>
    </location>
</feature>
<dbReference type="AlphaFoldDB" id="A0A2V5L8F4"/>
<sequence length="393" mass="40418">MTIEPLLKALSEALSGEGPAVQIEAPAAPGAAPEFTLIPQAELGLPANSDTDIAAVVRTSGSTGQPKRTMLSVDALAASSVGTALALRGEGQWLLALPVHYVAGLQVLVRSLFAGTRPWAMDLSGGFTPEAFTAAAAELTDKLRYTSLVPTQLTRLLTNPTAETLTVLRRFNAILLGGAPASPVLLEAARSAGINVVTTYGMSETCGGCIYNGVPLDGVELAIRDGRIRLGGAVLATGYLGDPALTAGAFFQEPLDGSALSGNEPVRWYETGDLGELDGEGRLRVLGRVDDVIISGGLKISAAAVADGLHRVQGVREAFVGPVADPEWGQQVAALVAGSCSAEELRAGAAATLEPHMVPKTVVFVSALPVLSTGKPDRTVILALLSDAAADRK</sequence>
<accession>A0A2V5L8F4</accession>
<dbReference type="SUPFAM" id="SSF56801">
    <property type="entry name" value="Acetyl-CoA synthetase-like"/>
    <property type="match status" value="1"/>
</dbReference>
<reference evidence="3 4" key="1">
    <citation type="submission" date="2018-05" db="EMBL/GenBank/DDBJ databases">
        <title>Genetic diversity of glacier-inhabiting Cryobacterium bacteria in China and description of Cryobacterium mengkeensis sp. nov. and Arthrobacter glacialis sp. nov.</title>
        <authorList>
            <person name="Liu Q."/>
            <person name="Xin Y.-H."/>
        </authorList>
    </citation>
    <scope>NUCLEOTIDE SEQUENCE [LARGE SCALE GENOMIC DNA]</scope>
    <source>
        <strain evidence="3 4">LI2</strain>
    </source>
</reference>
<evidence type="ECO:0000313" key="4">
    <source>
        <dbReference type="Proteomes" id="UP000247832"/>
    </source>
</evidence>
<comment type="caution">
    <text evidence="3">The sequence shown here is derived from an EMBL/GenBank/DDBJ whole genome shotgun (WGS) entry which is preliminary data.</text>
</comment>
<evidence type="ECO:0000259" key="1">
    <source>
        <dbReference type="Pfam" id="PF00501"/>
    </source>
</evidence>
<evidence type="ECO:0000259" key="2">
    <source>
        <dbReference type="Pfam" id="PF13193"/>
    </source>
</evidence>
<protein>
    <submittedName>
        <fullName evidence="3">AMP-dependent synthetase</fullName>
    </submittedName>
</protein>
<gene>
    <name evidence="3" type="ORF">CVV68_08715</name>
</gene>
<dbReference type="PROSITE" id="PS00455">
    <property type="entry name" value="AMP_BINDING"/>
    <property type="match status" value="1"/>
</dbReference>
<dbReference type="InterPro" id="IPR020845">
    <property type="entry name" value="AMP-binding_CS"/>
</dbReference>
<proteinExistence type="predicted"/>
<dbReference type="PANTHER" id="PTHR43767">
    <property type="entry name" value="LONG-CHAIN-FATTY-ACID--COA LIGASE"/>
    <property type="match status" value="1"/>
</dbReference>
<dbReference type="InterPro" id="IPR042099">
    <property type="entry name" value="ANL_N_sf"/>
</dbReference>
<keyword evidence="4" id="KW-1185">Reference proteome</keyword>
<dbReference type="Pfam" id="PF13193">
    <property type="entry name" value="AMP-binding_C"/>
    <property type="match status" value="1"/>
</dbReference>
<dbReference type="GO" id="GO:0016878">
    <property type="term" value="F:acid-thiol ligase activity"/>
    <property type="evidence" value="ECO:0007669"/>
    <property type="project" value="UniProtKB-ARBA"/>
</dbReference>
<name>A0A2V5L8F4_9MICC</name>
<dbReference type="Gene3D" id="3.30.300.30">
    <property type="match status" value="1"/>
</dbReference>
<dbReference type="EMBL" id="QJVD01000007">
    <property type="protein sequence ID" value="PYI67931.1"/>
    <property type="molecule type" value="Genomic_DNA"/>
</dbReference>
<dbReference type="Pfam" id="PF00501">
    <property type="entry name" value="AMP-binding"/>
    <property type="match status" value="1"/>
</dbReference>
<dbReference type="InterPro" id="IPR045851">
    <property type="entry name" value="AMP-bd_C_sf"/>
</dbReference>
<dbReference type="InterPro" id="IPR025110">
    <property type="entry name" value="AMP-bd_C"/>
</dbReference>
<dbReference type="RefSeq" id="WP_110500607.1">
    <property type="nucleotide sequence ID" value="NZ_QJVD01000007.1"/>
</dbReference>
<dbReference type="InterPro" id="IPR050237">
    <property type="entry name" value="ATP-dep_AMP-bd_enzyme"/>
</dbReference>
<organism evidence="3 4">
    <name type="scientific">Arthrobacter livingstonensis</name>
    <dbReference type="NCBI Taxonomy" id="670078"/>
    <lineage>
        <taxon>Bacteria</taxon>
        <taxon>Bacillati</taxon>
        <taxon>Actinomycetota</taxon>
        <taxon>Actinomycetes</taxon>
        <taxon>Micrococcales</taxon>
        <taxon>Micrococcaceae</taxon>
        <taxon>Arthrobacter</taxon>
    </lineage>
</organism>